<dbReference type="Pfam" id="PF00155">
    <property type="entry name" value="Aminotran_1_2"/>
    <property type="match status" value="1"/>
</dbReference>
<dbReference type="InterPro" id="IPR004839">
    <property type="entry name" value="Aminotransferase_I/II_large"/>
</dbReference>
<dbReference type="PANTHER" id="PTHR43525">
    <property type="entry name" value="PROTEIN MALY"/>
    <property type="match status" value="1"/>
</dbReference>
<comment type="caution">
    <text evidence="7">The sequence shown here is derived from an EMBL/GenBank/DDBJ whole genome shotgun (WGS) entry which is preliminary data.</text>
</comment>
<keyword evidence="7" id="KW-0032">Aminotransferase</keyword>
<dbReference type="Gene3D" id="3.90.1150.10">
    <property type="entry name" value="Aspartate Aminotransferase, domain 1"/>
    <property type="match status" value="1"/>
</dbReference>
<evidence type="ECO:0000313" key="8">
    <source>
        <dbReference type="Proteomes" id="UP000214600"/>
    </source>
</evidence>
<dbReference type="AlphaFoldDB" id="A0A228IIX8"/>
<dbReference type="OrthoDB" id="9803354at2"/>
<dbReference type="InterPro" id="IPR015424">
    <property type="entry name" value="PyrdxlP-dep_Trfase"/>
</dbReference>
<dbReference type="SUPFAM" id="SSF53383">
    <property type="entry name" value="PLP-dependent transferases"/>
    <property type="match status" value="1"/>
</dbReference>
<comment type="cofactor">
    <cofactor evidence="1">
        <name>pyridoxal 5'-phosphate</name>
        <dbReference type="ChEBI" id="CHEBI:597326"/>
    </cofactor>
</comment>
<evidence type="ECO:0000256" key="5">
    <source>
        <dbReference type="ARBA" id="ARBA00037974"/>
    </source>
</evidence>
<evidence type="ECO:0000256" key="2">
    <source>
        <dbReference type="ARBA" id="ARBA00012224"/>
    </source>
</evidence>
<reference evidence="7 8" key="2">
    <citation type="submission" date="2017-08" db="EMBL/GenBank/DDBJ databases">
        <title>WGS of novel Burkholderia cepaca complex species.</title>
        <authorList>
            <person name="Lipuma J."/>
            <person name="Spilker T."/>
        </authorList>
    </citation>
    <scope>NUCLEOTIDE SEQUENCE [LARGE SCALE GENOMIC DNA]</scope>
    <source>
        <strain evidence="7 8">AU17325</strain>
    </source>
</reference>
<evidence type="ECO:0000256" key="1">
    <source>
        <dbReference type="ARBA" id="ARBA00001933"/>
    </source>
</evidence>
<name>A0A228IIX8_9BURK</name>
<evidence type="ECO:0000256" key="4">
    <source>
        <dbReference type="ARBA" id="ARBA00023239"/>
    </source>
</evidence>
<evidence type="ECO:0000313" key="7">
    <source>
        <dbReference type="EMBL" id="OXI42380.1"/>
    </source>
</evidence>
<dbReference type="EC" id="4.4.1.13" evidence="2"/>
<comment type="similarity">
    <text evidence="5">Belongs to the class-II pyridoxal-phosphate-dependent aminotransferase family. MalY/PatB cystathionine beta-lyase subfamily.</text>
</comment>
<dbReference type="CDD" id="cd00609">
    <property type="entry name" value="AAT_like"/>
    <property type="match status" value="1"/>
</dbReference>
<dbReference type="GO" id="GO:0008483">
    <property type="term" value="F:transaminase activity"/>
    <property type="evidence" value="ECO:0007669"/>
    <property type="project" value="UniProtKB-KW"/>
</dbReference>
<dbReference type="InterPro" id="IPR015421">
    <property type="entry name" value="PyrdxlP-dep_Trfase_major"/>
</dbReference>
<keyword evidence="3" id="KW-0663">Pyridoxal phosphate</keyword>
<dbReference type="GO" id="GO:0030170">
    <property type="term" value="F:pyridoxal phosphate binding"/>
    <property type="evidence" value="ECO:0007669"/>
    <property type="project" value="InterPro"/>
</dbReference>
<dbReference type="NCBIfam" id="TIGR04350">
    <property type="entry name" value="C_S_lyase_PatB"/>
    <property type="match status" value="1"/>
</dbReference>
<dbReference type="InterPro" id="IPR051798">
    <property type="entry name" value="Class-II_PLP-Dep_Aminotrans"/>
</dbReference>
<feature type="domain" description="Aminotransferase class I/classII large" evidence="6">
    <location>
        <begin position="103"/>
        <end position="409"/>
    </location>
</feature>
<dbReference type="Gene3D" id="3.40.640.10">
    <property type="entry name" value="Type I PLP-dependent aspartate aminotransferase-like (Major domain)"/>
    <property type="match status" value="1"/>
</dbReference>
<sequence length="416" mass="45948">MEGNVKSHSELAAGGGAADTPASIFDEVIDRRSSNSLKWAFGATLLSPDEHAADPLPMWVADMDFRAPRPVIDALHDAVEYGVFGYSCGATASYVSAVVDWQARRFGWEVDRSWVMQASGIITALKTAIQAFSSPGDTVLIQPPVYAHFHDDVLLNGRHLVFAPLERAGTAYRFDERAFEAAIRDNTRLFILSNPHNPTGNVWSEGELRAMGEICARRGVIVISDEIHQDLILNPARKHIPFASLGASFARNSITCTAPSKTFNLPGLQSANLFVPDPRLRDSLRRQFDRNMYQSVNTLGMVAAEAAYTHGESWLEALLTYLRGNHAHFRDAIHGITSRIEVLPADSLYLAWMDCRGLGMDPDVLNRFMLTQARLWLDKGQKFGIEGHGYMRANLGCPRVLIDEAVERLSLALAAL</sequence>
<protein>
    <recommendedName>
        <fullName evidence="2">cysteine-S-conjugate beta-lyase</fullName>
        <ecNumber evidence="2">4.4.1.13</ecNumber>
    </recommendedName>
</protein>
<dbReference type="GeneID" id="99661290"/>
<organism evidence="7 8">
    <name type="scientific">Burkholderia aenigmatica</name>
    <dbReference type="NCBI Taxonomy" id="2015348"/>
    <lineage>
        <taxon>Bacteria</taxon>
        <taxon>Pseudomonadati</taxon>
        <taxon>Pseudomonadota</taxon>
        <taxon>Betaproteobacteria</taxon>
        <taxon>Burkholderiales</taxon>
        <taxon>Burkholderiaceae</taxon>
        <taxon>Burkholderia</taxon>
        <taxon>Burkholderia cepacia complex</taxon>
    </lineage>
</organism>
<keyword evidence="7" id="KW-0808">Transferase</keyword>
<gene>
    <name evidence="7" type="ORF">CFB84_24510</name>
</gene>
<dbReference type="PANTHER" id="PTHR43525:SF1">
    <property type="entry name" value="PROTEIN MALY"/>
    <property type="match status" value="1"/>
</dbReference>
<dbReference type="Proteomes" id="UP000214600">
    <property type="component" value="Unassembled WGS sequence"/>
</dbReference>
<keyword evidence="4" id="KW-0456">Lyase</keyword>
<evidence type="ECO:0000259" key="6">
    <source>
        <dbReference type="Pfam" id="PF00155"/>
    </source>
</evidence>
<reference evidence="8" key="1">
    <citation type="submission" date="2017-06" db="EMBL/GenBank/DDBJ databases">
        <authorList>
            <person name="LiPuma J."/>
            <person name="Spilker T."/>
        </authorList>
    </citation>
    <scope>NUCLEOTIDE SEQUENCE [LARGE SCALE GENOMIC DNA]</scope>
    <source>
        <strain evidence="8">AU17325</strain>
    </source>
</reference>
<accession>A0A228IIX8</accession>
<dbReference type="EMBL" id="NKFA01000008">
    <property type="protein sequence ID" value="OXI42380.1"/>
    <property type="molecule type" value="Genomic_DNA"/>
</dbReference>
<dbReference type="RefSeq" id="WP_089452344.1">
    <property type="nucleotide sequence ID" value="NZ_CP184469.1"/>
</dbReference>
<dbReference type="InterPro" id="IPR015422">
    <property type="entry name" value="PyrdxlP-dep_Trfase_small"/>
</dbReference>
<proteinExistence type="inferred from homology"/>
<evidence type="ECO:0000256" key="3">
    <source>
        <dbReference type="ARBA" id="ARBA00022898"/>
    </source>
</evidence>
<dbReference type="GO" id="GO:0047804">
    <property type="term" value="F:cysteine-S-conjugate beta-lyase activity"/>
    <property type="evidence" value="ECO:0007669"/>
    <property type="project" value="UniProtKB-EC"/>
</dbReference>
<dbReference type="InterPro" id="IPR027619">
    <property type="entry name" value="C-S_lyase_PatB-like"/>
</dbReference>